<name>A0A1G8GL68_9BACI</name>
<organism evidence="3 4">
    <name type="scientific">Alteribacillus persepolensis</name>
    <dbReference type="NCBI Taxonomy" id="568899"/>
    <lineage>
        <taxon>Bacteria</taxon>
        <taxon>Bacillati</taxon>
        <taxon>Bacillota</taxon>
        <taxon>Bacilli</taxon>
        <taxon>Bacillales</taxon>
        <taxon>Bacillaceae</taxon>
        <taxon>Alteribacillus</taxon>
    </lineage>
</organism>
<dbReference type="Pfam" id="PF14219">
    <property type="entry name" value="DUF4328"/>
    <property type="match status" value="1"/>
</dbReference>
<sequence length="220" mass="24717">METNYTYKPLKTISKWSITLIVLCLLFSVAAVIGSLVEWSTYSQYSGNDQMEDLTPSDLTTISAITVGIHLPKTFFFIVSLIVFLVWIYRAHANGRALQLDGTIYTPGWSAAFYLIPIVNIVLPLLSLLHLHKGGVKRANSVQKEQIQSKVWMIYTWWVLYWSSYLLSIPNGISETDAVLSDIQGEIPSLIFSEILYFAAGIFLIFVIKNVTAVQERAAS</sequence>
<protein>
    <recommendedName>
        <fullName evidence="2">DUF4328 domain-containing protein</fullName>
    </recommendedName>
</protein>
<evidence type="ECO:0000259" key="2">
    <source>
        <dbReference type="Pfam" id="PF14219"/>
    </source>
</evidence>
<keyword evidence="1" id="KW-0812">Transmembrane</keyword>
<dbReference type="STRING" id="568899.SAMN05192534_11630"/>
<reference evidence="3 4" key="1">
    <citation type="submission" date="2016-10" db="EMBL/GenBank/DDBJ databases">
        <authorList>
            <person name="de Groot N.N."/>
        </authorList>
    </citation>
    <scope>NUCLEOTIDE SEQUENCE [LARGE SCALE GENOMIC DNA]</scope>
    <source>
        <strain evidence="3 4">DSM 21632</strain>
    </source>
</reference>
<feature type="transmembrane region" description="Helical" evidence="1">
    <location>
        <begin position="74"/>
        <end position="91"/>
    </location>
</feature>
<evidence type="ECO:0000313" key="4">
    <source>
        <dbReference type="Proteomes" id="UP000199163"/>
    </source>
</evidence>
<dbReference type="EMBL" id="FNDK01000016">
    <property type="protein sequence ID" value="SDH95076.1"/>
    <property type="molecule type" value="Genomic_DNA"/>
</dbReference>
<dbReference type="RefSeq" id="WP_091274464.1">
    <property type="nucleotide sequence ID" value="NZ_FNDK01000016.1"/>
</dbReference>
<proteinExistence type="predicted"/>
<gene>
    <name evidence="3" type="ORF">SAMN05192534_11630</name>
</gene>
<dbReference type="InterPro" id="IPR025565">
    <property type="entry name" value="DUF4328"/>
</dbReference>
<dbReference type="OrthoDB" id="4174975at2"/>
<accession>A0A1G8GL68</accession>
<dbReference type="AlphaFoldDB" id="A0A1G8GL68"/>
<feature type="transmembrane region" description="Helical" evidence="1">
    <location>
        <begin position="190"/>
        <end position="208"/>
    </location>
</feature>
<feature type="transmembrane region" description="Helical" evidence="1">
    <location>
        <begin position="16"/>
        <end position="37"/>
    </location>
</feature>
<keyword evidence="1" id="KW-0472">Membrane</keyword>
<feature type="domain" description="DUF4328" evidence="2">
    <location>
        <begin position="53"/>
        <end position="212"/>
    </location>
</feature>
<keyword evidence="4" id="KW-1185">Reference proteome</keyword>
<feature type="transmembrane region" description="Helical" evidence="1">
    <location>
        <begin position="111"/>
        <end position="131"/>
    </location>
</feature>
<dbReference type="Proteomes" id="UP000199163">
    <property type="component" value="Unassembled WGS sequence"/>
</dbReference>
<evidence type="ECO:0000313" key="3">
    <source>
        <dbReference type="EMBL" id="SDH95076.1"/>
    </source>
</evidence>
<keyword evidence="1" id="KW-1133">Transmembrane helix</keyword>
<feature type="transmembrane region" description="Helical" evidence="1">
    <location>
        <begin position="152"/>
        <end position="170"/>
    </location>
</feature>
<evidence type="ECO:0000256" key="1">
    <source>
        <dbReference type="SAM" id="Phobius"/>
    </source>
</evidence>